<proteinExistence type="predicted"/>
<keyword evidence="3" id="KW-1185">Reference proteome</keyword>
<organism evidence="2 3">
    <name type="scientific">[Clostridium] asparagiforme DSM 15981</name>
    <dbReference type="NCBI Taxonomy" id="518636"/>
    <lineage>
        <taxon>Bacteria</taxon>
        <taxon>Bacillati</taxon>
        <taxon>Bacillota</taxon>
        <taxon>Clostridia</taxon>
        <taxon>Lachnospirales</taxon>
        <taxon>Lachnospiraceae</taxon>
        <taxon>Enterocloster</taxon>
    </lineage>
</organism>
<comment type="caution">
    <text evidence="2">The sequence shown here is derived from an EMBL/GenBank/DDBJ whole genome shotgun (WGS) entry which is preliminary data.</text>
</comment>
<evidence type="ECO:0000256" key="1">
    <source>
        <dbReference type="SAM" id="MobiDB-lite"/>
    </source>
</evidence>
<dbReference type="HOGENOM" id="CLU_2895952_0_0_9"/>
<feature type="region of interest" description="Disordered" evidence="1">
    <location>
        <begin position="1"/>
        <end position="27"/>
    </location>
</feature>
<reference evidence="2 3" key="1">
    <citation type="submission" date="2009-02" db="EMBL/GenBank/DDBJ databases">
        <title>Draft genome sequence of Clostridium asparagiforme (DSM 15981).</title>
        <authorList>
            <person name="Sudarsanam P."/>
            <person name="Ley R."/>
            <person name="Guruge J."/>
            <person name="Turnbaugh P.J."/>
            <person name="Mahowald M."/>
            <person name="Liep D."/>
            <person name="Gordon J."/>
        </authorList>
    </citation>
    <scope>NUCLEOTIDE SEQUENCE [LARGE SCALE GENOMIC DNA]</scope>
    <source>
        <strain evidence="2 3">DSM 15981</strain>
    </source>
</reference>
<feature type="compositionally biased region" description="Polar residues" evidence="1">
    <location>
        <begin position="7"/>
        <end position="21"/>
    </location>
</feature>
<name>C0D7K6_9FIRM</name>
<accession>C0D7K6</accession>
<evidence type="ECO:0000313" key="2">
    <source>
        <dbReference type="EMBL" id="EEG52711.1"/>
    </source>
</evidence>
<dbReference type="AlphaFoldDB" id="C0D7K6"/>
<protein>
    <submittedName>
        <fullName evidence="2">Uncharacterized protein</fullName>
    </submittedName>
</protein>
<dbReference type="EMBL" id="ACCJ01000435">
    <property type="protein sequence ID" value="EEG52711.1"/>
    <property type="molecule type" value="Genomic_DNA"/>
</dbReference>
<evidence type="ECO:0000313" key="3">
    <source>
        <dbReference type="Proteomes" id="UP000004756"/>
    </source>
</evidence>
<gene>
    <name evidence="2" type="ORF">CLOSTASPAR_05253</name>
</gene>
<dbReference type="Proteomes" id="UP000004756">
    <property type="component" value="Unassembled WGS sequence"/>
</dbReference>
<sequence>MLVPMANTVQPNQNKFQSNPKRTTRLPKPFARFPFAGIIRQPPYNEISDPSNHQKSSVFCYL</sequence>